<dbReference type="EMBL" id="CP072748">
    <property type="protein sequence ID" value="QTX10696.1"/>
    <property type="molecule type" value="Genomic_DNA"/>
</dbReference>
<organism evidence="2">
    <name type="scientific">Thiothrix fructosivorans</name>
    <dbReference type="NCBI Taxonomy" id="111770"/>
    <lineage>
        <taxon>Bacteria</taxon>
        <taxon>Pseudomonadati</taxon>
        <taxon>Pseudomonadota</taxon>
        <taxon>Gammaproteobacteria</taxon>
        <taxon>Thiotrichales</taxon>
        <taxon>Thiotrichaceae</taxon>
        <taxon>Thiothrix</taxon>
    </lineage>
</organism>
<geneLocation type="plasmid" evidence="1">
    <name>pTfr446</name>
</geneLocation>
<dbReference type="EMBL" id="JAFMPM010000005">
    <property type="protein sequence ID" value="MBO0611643.1"/>
    <property type="molecule type" value="Genomic_DNA"/>
</dbReference>
<dbReference type="Pfam" id="PF13365">
    <property type="entry name" value="Trypsin_2"/>
    <property type="match status" value="1"/>
</dbReference>
<dbReference type="Proteomes" id="UP000664466">
    <property type="component" value="Unassembled WGS sequence"/>
</dbReference>
<keyword evidence="1" id="KW-0614">Plasmid</keyword>
<dbReference type="Gene3D" id="2.40.10.10">
    <property type="entry name" value="Trypsin-like serine proteases"/>
    <property type="match status" value="2"/>
</dbReference>
<dbReference type="RefSeq" id="WP_207249538.1">
    <property type="nucleotide sequence ID" value="NZ_JAFMPM010000005.1"/>
</dbReference>
<dbReference type="InterPro" id="IPR043504">
    <property type="entry name" value="Peptidase_S1_PA_chymotrypsin"/>
</dbReference>
<evidence type="ECO:0000313" key="2">
    <source>
        <dbReference type="EMBL" id="QTX10696.1"/>
    </source>
</evidence>
<gene>
    <name evidence="1" type="ORF">J1836_01695</name>
    <name evidence="2" type="ORF">J1836_019375</name>
</gene>
<proteinExistence type="predicted"/>
<accession>A0A8B0SH51</accession>
<name>A0A8B0SH51_9GAMM</name>
<dbReference type="InterPro" id="IPR009003">
    <property type="entry name" value="Peptidase_S1_PA"/>
</dbReference>
<dbReference type="AlphaFoldDB" id="A0A8B0SH51"/>
<reference evidence="2" key="2">
    <citation type="submission" date="2021-04" db="EMBL/GenBank/DDBJ databases">
        <title>Complete Genome and methylome analysis of Thiothrix fructosivorans ATCC 49748.</title>
        <authorList>
            <person name="Fomenkov A."/>
            <person name="Sun L."/>
            <person name="Vincze T."/>
            <person name="Grabovich M.Y."/>
            <person name="Roberts R.J."/>
        </authorList>
    </citation>
    <scope>NUCLEOTIDE SEQUENCE</scope>
    <source>
        <strain evidence="2">ATCC 49748</strain>
    </source>
</reference>
<sequence length="542" mass="61561">MLKSELVALVEVPTTLKGDDGQFKKAVGTAYPIRDGLVLTARHVLYHDKINPEQKRIFSWRLSDEDAPYHTAEVTQADIVFEDENFDVAVVRCDTSKLTLPLSVLSDVFPKANEPWEAVGYPRAGVEAGQRKKIPAGGTYFTPDPDHYIQQLESKGDAEEAKLWKGMSGAPLFHCPTGKLLGILIRTPNQYDKVVEYADRRSETTVEAVFENRLVAASIPYLLRVGKCEKFRQAVWQSQASQLLPTVQTGDEFKTYLTKKITRELKKRDQDTPRLREQLSEALDMEDEGSEPKTLAKALVERKISKAIDVLATATADCVVPGGMRYKETDSIDEVKATAQQVLGWLVLGSFDEKQLDAVLPHCIQHDSLFFTLAVKSLTGVEIVMARRFNRPSQFEHQTGPEQKSRHLIAPPTGCLKWDEKESARLIFIEVWNKVFPSRKLDNRHYDPKPEDWERLNSELAARRDDSQPEHYYIPFKASAYDQVEMTAYVADVYRHFLSKLNQMTVIQYGEDGCDSNLFFIKEADLQAAINKFYRRIHGEKG</sequence>
<dbReference type="SUPFAM" id="SSF50494">
    <property type="entry name" value="Trypsin-like serine proteases"/>
    <property type="match status" value="1"/>
</dbReference>
<protein>
    <submittedName>
        <fullName evidence="2">Trypsin-like peptidase domain-containing protein</fullName>
    </submittedName>
</protein>
<keyword evidence="3" id="KW-1185">Reference proteome</keyword>
<reference evidence="1 3" key="1">
    <citation type="submission" date="2021-03" db="EMBL/GenBank/DDBJ databases">
        <title>Draft genome and methylome analysis of Thiotrix fructosivoruns ATCC 49748.</title>
        <authorList>
            <person name="Fomenkov A."/>
            <person name="Grabovich M.Y."/>
            <person name="Roberts R.J."/>
        </authorList>
    </citation>
    <scope>NUCLEOTIDE SEQUENCE [LARGE SCALE GENOMIC DNA]</scope>
    <source>
        <strain evidence="1 3">ATCC 49748</strain>
        <plasmid evidence="1">pTfr446</plasmid>
    </source>
</reference>
<evidence type="ECO:0000313" key="1">
    <source>
        <dbReference type="EMBL" id="MBO0611643.1"/>
    </source>
</evidence>
<evidence type="ECO:0000313" key="3">
    <source>
        <dbReference type="Proteomes" id="UP000664466"/>
    </source>
</evidence>